<reference evidence="1 2" key="1">
    <citation type="journal article" date="2020" name="IScience">
        <title>Genome Sequencing of the Endangered Kingdonia uniflora (Circaeasteraceae, Ranunculales) Reveals Potential Mechanisms of Evolutionary Specialization.</title>
        <authorList>
            <person name="Sun Y."/>
            <person name="Deng T."/>
            <person name="Zhang A."/>
            <person name="Moore M.J."/>
            <person name="Landis J.B."/>
            <person name="Lin N."/>
            <person name="Zhang H."/>
            <person name="Zhang X."/>
            <person name="Huang J."/>
            <person name="Zhang X."/>
            <person name="Sun H."/>
            <person name="Wang H."/>
        </authorList>
    </citation>
    <scope>NUCLEOTIDE SEQUENCE [LARGE SCALE GENOMIC DNA]</scope>
    <source>
        <strain evidence="1">TB1705</strain>
        <tissue evidence="1">Leaf</tissue>
    </source>
</reference>
<evidence type="ECO:0000313" key="1">
    <source>
        <dbReference type="EMBL" id="KAF6169852.1"/>
    </source>
</evidence>
<comment type="caution">
    <text evidence="1">The sequence shown here is derived from an EMBL/GenBank/DDBJ whole genome shotgun (WGS) entry which is preliminary data.</text>
</comment>
<sequence length="85" mass="9498">MGRIHPKIAKKYQLNEVAAQDIRFPGRGRTLASGQNQAASAVNSDLSLHTRLLDNSAPDQETTTARVGQRISDGRYYKQSYKLCY</sequence>
<proteinExistence type="predicted"/>
<dbReference type="Proteomes" id="UP000541444">
    <property type="component" value="Unassembled WGS sequence"/>
</dbReference>
<organism evidence="1 2">
    <name type="scientific">Kingdonia uniflora</name>
    <dbReference type="NCBI Taxonomy" id="39325"/>
    <lineage>
        <taxon>Eukaryota</taxon>
        <taxon>Viridiplantae</taxon>
        <taxon>Streptophyta</taxon>
        <taxon>Embryophyta</taxon>
        <taxon>Tracheophyta</taxon>
        <taxon>Spermatophyta</taxon>
        <taxon>Magnoliopsida</taxon>
        <taxon>Ranunculales</taxon>
        <taxon>Circaeasteraceae</taxon>
        <taxon>Kingdonia</taxon>
    </lineage>
</organism>
<name>A0A7J7NSA0_9MAGN</name>
<accession>A0A7J7NSA0</accession>
<dbReference type="AlphaFoldDB" id="A0A7J7NSA0"/>
<dbReference type="OrthoDB" id="10257275at2759"/>
<gene>
    <name evidence="1" type="ORF">GIB67_034244</name>
</gene>
<dbReference type="EMBL" id="JACGCM010000622">
    <property type="protein sequence ID" value="KAF6169852.1"/>
    <property type="molecule type" value="Genomic_DNA"/>
</dbReference>
<keyword evidence="2" id="KW-1185">Reference proteome</keyword>
<protein>
    <submittedName>
        <fullName evidence="1">Uncharacterized protein</fullName>
    </submittedName>
</protein>
<evidence type="ECO:0000313" key="2">
    <source>
        <dbReference type="Proteomes" id="UP000541444"/>
    </source>
</evidence>